<gene>
    <name evidence="2" type="ORF">LCGC14_1551920</name>
</gene>
<name>A0A0F9IPZ4_9ZZZZ</name>
<comment type="caution">
    <text evidence="2">The sequence shown here is derived from an EMBL/GenBank/DDBJ whole genome shotgun (WGS) entry which is preliminary data.</text>
</comment>
<keyword evidence="1" id="KW-0812">Transmembrane</keyword>
<sequence length="77" mass="9664">MIYNFANCYPEEHEDIIAWYYSLWLDRKKMYIIFKELLLRQLKIYIVLISYCMFLNLRRKTVKSTTAIRKYKQSRRK</sequence>
<keyword evidence="1" id="KW-1133">Transmembrane helix</keyword>
<reference evidence="2" key="1">
    <citation type="journal article" date="2015" name="Nature">
        <title>Complex archaea that bridge the gap between prokaryotes and eukaryotes.</title>
        <authorList>
            <person name="Spang A."/>
            <person name="Saw J.H."/>
            <person name="Jorgensen S.L."/>
            <person name="Zaremba-Niedzwiedzka K."/>
            <person name="Martijn J."/>
            <person name="Lind A.E."/>
            <person name="van Eijk R."/>
            <person name="Schleper C."/>
            <person name="Guy L."/>
            <person name="Ettema T.J."/>
        </authorList>
    </citation>
    <scope>NUCLEOTIDE SEQUENCE</scope>
</reference>
<accession>A0A0F9IPZ4</accession>
<protein>
    <submittedName>
        <fullName evidence="2">Uncharacterized protein</fullName>
    </submittedName>
</protein>
<dbReference type="AlphaFoldDB" id="A0A0F9IPZ4"/>
<keyword evidence="1" id="KW-0472">Membrane</keyword>
<evidence type="ECO:0000256" key="1">
    <source>
        <dbReference type="SAM" id="Phobius"/>
    </source>
</evidence>
<dbReference type="EMBL" id="LAZR01011872">
    <property type="protein sequence ID" value="KKM56237.1"/>
    <property type="molecule type" value="Genomic_DNA"/>
</dbReference>
<feature type="transmembrane region" description="Helical" evidence="1">
    <location>
        <begin position="37"/>
        <end position="57"/>
    </location>
</feature>
<evidence type="ECO:0000313" key="2">
    <source>
        <dbReference type="EMBL" id="KKM56237.1"/>
    </source>
</evidence>
<organism evidence="2">
    <name type="scientific">marine sediment metagenome</name>
    <dbReference type="NCBI Taxonomy" id="412755"/>
    <lineage>
        <taxon>unclassified sequences</taxon>
        <taxon>metagenomes</taxon>
        <taxon>ecological metagenomes</taxon>
    </lineage>
</organism>
<proteinExistence type="predicted"/>